<gene>
    <name evidence="1" type="ORF">EJB05_37710</name>
</gene>
<proteinExistence type="predicted"/>
<sequence length="142" mass="15347">MAPAYCPKSPAAFPSAASWLERSTALAIFSGSPASALPLRKLIRRVAESPSDSRRDRDGQCLGRKIREATTLSRNLYGCIINYSLATHPYCSTINHALAWDSEKLGFSGRLPHPIVQGSRKCEVLDVTLSGIASESNLEAVT</sequence>
<dbReference type="Proteomes" id="UP000324897">
    <property type="component" value="Unassembled WGS sequence"/>
</dbReference>
<dbReference type="Gramene" id="TVU14254">
    <property type="protein sequence ID" value="TVU14254"/>
    <property type="gene ID" value="EJB05_37710"/>
</dbReference>
<dbReference type="EMBL" id="RWGY01000031">
    <property type="protein sequence ID" value="TVU14254.1"/>
    <property type="molecule type" value="Genomic_DNA"/>
</dbReference>
<organism evidence="1 2">
    <name type="scientific">Eragrostis curvula</name>
    <name type="common">weeping love grass</name>
    <dbReference type="NCBI Taxonomy" id="38414"/>
    <lineage>
        <taxon>Eukaryota</taxon>
        <taxon>Viridiplantae</taxon>
        <taxon>Streptophyta</taxon>
        <taxon>Embryophyta</taxon>
        <taxon>Tracheophyta</taxon>
        <taxon>Spermatophyta</taxon>
        <taxon>Magnoliopsida</taxon>
        <taxon>Liliopsida</taxon>
        <taxon>Poales</taxon>
        <taxon>Poaceae</taxon>
        <taxon>PACMAD clade</taxon>
        <taxon>Chloridoideae</taxon>
        <taxon>Eragrostideae</taxon>
        <taxon>Eragrostidinae</taxon>
        <taxon>Eragrostis</taxon>
    </lineage>
</organism>
<accession>A0A5J9TSD1</accession>
<comment type="caution">
    <text evidence="1">The sequence shown here is derived from an EMBL/GenBank/DDBJ whole genome shotgun (WGS) entry which is preliminary data.</text>
</comment>
<reference evidence="1 2" key="1">
    <citation type="journal article" date="2019" name="Sci. Rep.">
        <title>A high-quality genome of Eragrostis curvula grass provides insights into Poaceae evolution and supports new strategies to enhance forage quality.</title>
        <authorList>
            <person name="Carballo J."/>
            <person name="Santos B.A.C.M."/>
            <person name="Zappacosta D."/>
            <person name="Garbus I."/>
            <person name="Selva J.P."/>
            <person name="Gallo C.A."/>
            <person name="Diaz A."/>
            <person name="Albertini E."/>
            <person name="Caccamo M."/>
            <person name="Echenique V."/>
        </authorList>
    </citation>
    <scope>NUCLEOTIDE SEQUENCE [LARGE SCALE GENOMIC DNA]</scope>
    <source>
        <strain evidence="2">cv. Victoria</strain>
        <tissue evidence="1">Leaf</tissue>
    </source>
</reference>
<evidence type="ECO:0000313" key="2">
    <source>
        <dbReference type="Proteomes" id="UP000324897"/>
    </source>
</evidence>
<evidence type="ECO:0000313" key="1">
    <source>
        <dbReference type="EMBL" id="TVU14254.1"/>
    </source>
</evidence>
<dbReference type="AlphaFoldDB" id="A0A5J9TSD1"/>
<keyword evidence="2" id="KW-1185">Reference proteome</keyword>
<name>A0A5J9TSD1_9POAL</name>
<protein>
    <submittedName>
        <fullName evidence="1">Uncharacterized protein</fullName>
    </submittedName>
</protein>